<comment type="caution">
    <text evidence="1">The sequence shown here is derived from an EMBL/GenBank/DDBJ whole genome shotgun (WGS) entry which is preliminary data.</text>
</comment>
<organism evidence="1 2">
    <name type="scientific">Novipirellula caenicola</name>
    <dbReference type="NCBI Taxonomy" id="1536901"/>
    <lineage>
        <taxon>Bacteria</taxon>
        <taxon>Pseudomonadati</taxon>
        <taxon>Planctomycetota</taxon>
        <taxon>Planctomycetia</taxon>
        <taxon>Pirellulales</taxon>
        <taxon>Pirellulaceae</taxon>
        <taxon>Novipirellula</taxon>
    </lineage>
</organism>
<dbReference type="Proteomes" id="UP001416858">
    <property type="component" value="Unassembled WGS sequence"/>
</dbReference>
<sequence length="56" mass="6316">MIRKFYLILNLFLFGCVTGCGDSSPTNVIENANEQAIADYEAELEREQAMLEADEE</sequence>
<dbReference type="PROSITE" id="PS51257">
    <property type="entry name" value="PROKAR_LIPOPROTEIN"/>
    <property type="match status" value="1"/>
</dbReference>
<protein>
    <recommendedName>
        <fullName evidence="3">Secreted protein</fullName>
    </recommendedName>
</protein>
<evidence type="ECO:0000313" key="2">
    <source>
        <dbReference type="Proteomes" id="UP001416858"/>
    </source>
</evidence>
<keyword evidence="2" id="KW-1185">Reference proteome</keyword>
<dbReference type="EMBL" id="BAABRO010000010">
    <property type="protein sequence ID" value="GAA5508589.1"/>
    <property type="molecule type" value="Genomic_DNA"/>
</dbReference>
<dbReference type="RefSeq" id="WP_345685366.1">
    <property type="nucleotide sequence ID" value="NZ_BAABRO010000010.1"/>
</dbReference>
<gene>
    <name evidence="1" type="ORF">Rcae01_04056</name>
</gene>
<name>A0ABP9VTW0_9BACT</name>
<proteinExistence type="predicted"/>
<accession>A0ABP9VTW0</accession>
<reference evidence="1 2" key="1">
    <citation type="submission" date="2024-02" db="EMBL/GenBank/DDBJ databases">
        <title>Rhodopirellula caenicola NBRC 110016.</title>
        <authorList>
            <person name="Ichikawa N."/>
            <person name="Katano-Makiyama Y."/>
            <person name="Hidaka K."/>
        </authorList>
    </citation>
    <scope>NUCLEOTIDE SEQUENCE [LARGE SCALE GENOMIC DNA]</scope>
    <source>
        <strain evidence="1 2">NBRC 110016</strain>
    </source>
</reference>
<evidence type="ECO:0008006" key="3">
    <source>
        <dbReference type="Google" id="ProtNLM"/>
    </source>
</evidence>
<evidence type="ECO:0000313" key="1">
    <source>
        <dbReference type="EMBL" id="GAA5508589.1"/>
    </source>
</evidence>